<accession>A0A0A8Y574</accession>
<sequence length="61" mass="6674">MQIYKAVMGSTTAELSEIKAHRPCTLLISSVVASTTVHGYVSDACTHARNAWSRAHRACRK</sequence>
<reference evidence="1" key="2">
    <citation type="journal article" date="2015" name="Data Brief">
        <title>Shoot transcriptome of the giant reed, Arundo donax.</title>
        <authorList>
            <person name="Barrero R.A."/>
            <person name="Guerrero F.D."/>
            <person name="Moolhuijzen P."/>
            <person name="Goolsby J.A."/>
            <person name="Tidwell J."/>
            <person name="Bellgard S.E."/>
            <person name="Bellgard M.I."/>
        </authorList>
    </citation>
    <scope>NUCLEOTIDE SEQUENCE</scope>
    <source>
        <tissue evidence="1">Shoot tissue taken approximately 20 cm above the soil surface</tissue>
    </source>
</reference>
<organism evidence="1">
    <name type="scientific">Arundo donax</name>
    <name type="common">Giant reed</name>
    <name type="synonym">Donax arundinaceus</name>
    <dbReference type="NCBI Taxonomy" id="35708"/>
    <lineage>
        <taxon>Eukaryota</taxon>
        <taxon>Viridiplantae</taxon>
        <taxon>Streptophyta</taxon>
        <taxon>Embryophyta</taxon>
        <taxon>Tracheophyta</taxon>
        <taxon>Spermatophyta</taxon>
        <taxon>Magnoliopsida</taxon>
        <taxon>Liliopsida</taxon>
        <taxon>Poales</taxon>
        <taxon>Poaceae</taxon>
        <taxon>PACMAD clade</taxon>
        <taxon>Arundinoideae</taxon>
        <taxon>Arundineae</taxon>
        <taxon>Arundo</taxon>
    </lineage>
</organism>
<dbReference type="EMBL" id="GBRH01276779">
    <property type="protein sequence ID" value="JAD21116.1"/>
    <property type="molecule type" value="Transcribed_RNA"/>
</dbReference>
<protein>
    <submittedName>
        <fullName evidence="1">Uncharacterized protein</fullName>
    </submittedName>
</protein>
<evidence type="ECO:0000313" key="1">
    <source>
        <dbReference type="EMBL" id="JAD21116.1"/>
    </source>
</evidence>
<name>A0A0A8Y574_ARUDO</name>
<reference evidence="1" key="1">
    <citation type="submission" date="2014-09" db="EMBL/GenBank/DDBJ databases">
        <authorList>
            <person name="Magalhaes I.L.F."/>
            <person name="Oliveira U."/>
            <person name="Santos F.R."/>
            <person name="Vidigal T.H.D.A."/>
            <person name="Brescovit A.D."/>
            <person name="Santos A.J."/>
        </authorList>
    </citation>
    <scope>NUCLEOTIDE SEQUENCE</scope>
    <source>
        <tissue evidence="1">Shoot tissue taken approximately 20 cm above the soil surface</tissue>
    </source>
</reference>
<dbReference type="AlphaFoldDB" id="A0A0A8Y574"/>
<proteinExistence type="predicted"/>